<evidence type="ECO:0008006" key="3">
    <source>
        <dbReference type="Google" id="ProtNLM"/>
    </source>
</evidence>
<dbReference type="RefSeq" id="WP_182415272.1">
    <property type="nucleotide sequence ID" value="NZ_CP055153.1"/>
</dbReference>
<proteinExistence type="predicted"/>
<evidence type="ECO:0000313" key="1">
    <source>
        <dbReference type="EMBL" id="QMU28084.1"/>
    </source>
</evidence>
<protein>
    <recommendedName>
        <fullName evidence="3">ATP-binding protein</fullName>
    </recommendedName>
</protein>
<dbReference type="Proteomes" id="UP000514509">
    <property type="component" value="Chromosome"/>
</dbReference>
<gene>
    <name evidence="1" type="ORF">HUW48_08500</name>
</gene>
<dbReference type="AlphaFoldDB" id="A0A7L7L5Q2"/>
<sequence length="686" mass="78930">MAKMNADVVGKVNNTKLAEKNGIMALFEAINNSLQSIEEANQKEGEIIIELHRAKDLFEDGRETFLPFEDIIITDNGAGFNELNYNSFLSADSTYKLNRGGKGVGRFTWLKVFNYASIYSVYKKDNLIYNRQFDFVNNKEAIVNENNIPNDSASILTVVKLTKLRKEYINSFPRTIENVCDRIIEHLVMKLISPLCPKIIVIDTRNNNTTKININDRFQNEFLIDKDADSFTLGKANFTIALLKVKNNDGKFNHAIWLSADERVVTVTNLNEYIPNLLGSLIENKSGEKFVIIALVSSDYLNSYSNAERTKFNLPSNVKRKDSIHDISIEEIESTASEQVEKYYEDYLLNLREKKKNDMLGSIKINFPHFAPLLQYVDVIDKIPPEIVNDKNKLNLALSKAKYDILLDAKKEVTSIERTMDLISNQNATGETIKLYQEKFEKVVNTLTDITKTELSEYVVHRRILLEIFEKLLSRRDDGTYFWEEEIHNLIFPKGYSDSDLLEINQNLWLVDERLSYHSFIASDIPYGKKKDSGRPDILIGKSISDFDIPLAYSEKTRQSAYDSMVIIEFKRPMRQGYSESQDPIDQVKNYIRTIRNGTALDPKGRPIIVSANCRFFAYLICDLTPKLKNEIIEMHEFTPMMEGEGLFAPLKNINTYMEVVSYNKIISDSTQRNQILFEKLGIDYH</sequence>
<name>A0A7L7L5Q2_9BACT</name>
<dbReference type="InterPro" id="IPR036890">
    <property type="entry name" value="HATPase_C_sf"/>
</dbReference>
<dbReference type="SUPFAM" id="SSF55874">
    <property type="entry name" value="ATPase domain of HSP90 chaperone/DNA topoisomerase II/histidine kinase"/>
    <property type="match status" value="1"/>
</dbReference>
<keyword evidence="2" id="KW-1185">Reference proteome</keyword>
<evidence type="ECO:0000313" key="2">
    <source>
        <dbReference type="Proteomes" id="UP000514509"/>
    </source>
</evidence>
<accession>A0A7L7L5Q2</accession>
<organism evidence="1 2">
    <name type="scientific">Adhaeribacter radiodurans</name>
    <dbReference type="NCBI Taxonomy" id="2745197"/>
    <lineage>
        <taxon>Bacteria</taxon>
        <taxon>Pseudomonadati</taxon>
        <taxon>Bacteroidota</taxon>
        <taxon>Cytophagia</taxon>
        <taxon>Cytophagales</taxon>
        <taxon>Hymenobacteraceae</taxon>
        <taxon>Adhaeribacter</taxon>
    </lineage>
</organism>
<reference evidence="1 2" key="1">
    <citation type="submission" date="2020-08" db="EMBL/GenBank/DDBJ databases">
        <title>Adhaeribacter dokdonensis sp. nov., isolated from the rhizosphere of Elymus tsukushiensis, a plant native to the Dokdo Islands, Republic of Korea.</title>
        <authorList>
            <person name="Ghim S.Y."/>
        </authorList>
    </citation>
    <scope>NUCLEOTIDE SEQUENCE [LARGE SCALE GENOMIC DNA]</scope>
    <source>
        <strain evidence="1 2">KUDC8001</strain>
    </source>
</reference>
<dbReference type="EMBL" id="CP055153">
    <property type="protein sequence ID" value="QMU28084.1"/>
    <property type="molecule type" value="Genomic_DNA"/>
</dbReference>
<dbReference type="KEGG" id="add:HUW48_08500"/>